<dbReference type="InterPro" id="IPR036572">
    <property type="entry name" value="Doublecortin_dom_sf"/>
</dbReference>
<evidence type="ECO:0000313" key="8">
    <source>
        <dbReference type="EMBL" id="KAK7893619.1"/>
    </source>
</evidence>
<evidence type="ECO:0000256" key="3">
    <source>
        <dbReference type="ARBA" id="ARBA00022490"/>
    </source>
</evidence>
<feature type="compositionally biased region" description="Low complexity" evidence="6">
    <location>
        <begin position="678"/>
        <end position="691"/>
    </location>
</feature>
<feature type="region of interest" description="Disordered" evidence="6">
    <location>
        <begin position="124"/>
        <end position="151"/>
    </location>
</feature>
<evidence type="ECO:0000256" key="4">
    <source>
        <dbReference type="ARBA" id="ARBA00022737"/>
    </source>
</evidence>
<proteinExistence type="predicted"/>
<feature type="compositionally biased region" description="Polar residues" evidence="6">
    <location>
        <begin position="856"/>
        <end position="866"/>
    </location>
</feature>
<dbReference type="PANTHER" id="PTHR23005:SF3">
    <property type="entry name" value="RETINITIS PIGMENTOSA 1-LIKE 1 PROTEIN"/>
    <property type="match status" value="1"/>
</dbReference>
<comment type="subcellular location">
    <subcellularLocation>
        <location evidence="1">Cell projection</location>
    </subcellularLocation>
    <subcellularLocation>
        <location evidence="2">Cytoplasm</location>
    </subcellularLocation>
</comment>
<feature type="region of interest" description="Disordered" evidence="6">
    <location>
        <begin position="443"/>
        <end position="466"/>
    </location>
</feature>
<dbReference type="EMBL" id="JBBPFD010000016">
    <property type="protein sequence ID" value="KAK7893619.1"/>
    <property type="molecule type" value="Genomic_DNA"/>
</dbReference>
<feature type="compositionally biased region" description="Polar residues" evidence="6">
    <location>
        <begin position="262"/>
        <end position="274"/>
    </location>
</feature>
<dbReference type="Pfam" id="PF03607">
    <property type="entry name" value="DCX"/>
    <property type="match status" value="2"/>
</dbReference>
<keyword evidence="5" id="KW-0966">Cell projection</keyword>
<feature type="compositionally biased region" description="Polar residues" evidence="6">
    <location>
        <begin position="772"/>
        <end position="788"/>
    </location>
</feature>
<feature type="compositionally biased region" description="Polar residues" evidence="6">
    <location>
        <begin position="953"/>
        <end position="965"/>
    </location>
</feature>
<dbReference type="GO" id="GO:0005930">
    <property type="term" value="C:axoneme"/>
    <property type="evidence" value="ECO:0007669"/>
    <property type="project" value="TreeGrafter"/>
</dbReference>
<accession>A0AAW0NDN4</accession>
<feature type="compositionally biased region" description="Polar residues" evidence="6">
    <location>
        <begin position="1055"/>
        <end position="1068"/>
    </location>
</feature>
<dbReference type="GO" id="GO:0035082">
    <property type="term" value="P:axoneme assembly"/>
    <property type="evidence" value="ECO:0007669"/>
    <property type="project" value="TreeGrafter"/>
</dbReference>
<dbReference type="PROSITE" id="PS50309">
    <property type="entry name" value="DC"/>
    <property type="match status" value="2"/>
</dbReference>
<evidence type="ECO:0000256" key="1">
    <source>
        <dbReference type="ARBA" id="ARBA00004316"/>
    </source>
</evidence>
<evidence type="ECO:0000256" key="6">
    <source>
        <dbReference type="SAM" id="MobiDB-lite"/>
    </source>
</evidence>
<dbReference type="InterPro" id="IPR003533">
    <property type="entry name" value="Doublecortin_dom"/>
</dbReference>
<feature type="compositionally biased region" description="Basic and acidic residues" evidence="6">
    <location>
        <begin position="1009"/>
        <end position="1018"/>
    </location>
</feature>
<dbReference type="FunFam" id="3.10.20.230:FF:000006">
    <property type="entry name" value="Oxygen-regulated protein 1"/>
    <property type="match status" value="1"/>
</dbReference>
<evidence type="ECO:0000256" key="5">
    <source>
        <dbReference type="ARBA" id="ARBA00023273"/>
    </source>
</evidence>
<keyword evidence="3" id="KW-0963">Cytoplasm</keyword>
<name>A0AAW0NDN4_9GOBI</name>
<dbReference type="GO" id="GO:0035556">
    <property type="term" value="P:intracellular signal transduction"/>
    <property type="evidence" value="ECO:0007669"/>
    <property type="project" value="InterPro"/>
</dbReference>
<dbReference type="Gene3D" id="3.10.20.230">
    <property type="entry name" value="Doublecortin domain"/>
    <property type="match status" value="2"/>
</dbReference>
<organism evidence="8 9">
    <name type="scientific">Mugilogobius chulae</name>
    <name type="common">yellowstripe goby</name>
    <dbReference type="NCBI Taxonomy" id="88201"/>
    <lineage>
        <taxon>Eukaryota</taxon>
        <taxon>Metazoa</taxon>
        <taxon>Chordata</taxon>
        <taxon>Craniata</taxon>
        <taxon>Vertebrata</taxon>
        <taxon>Euteleostomi</taxon>
        <taxon>Actinopterygii</taxon>
        <taxon>Neopterygii</taxon>
        <taxon>Teleostei</taxon>
        <taxon>Neoteleostei</taxon>
        <taxon>Acanthomorphata</taxon>
        <taxon>Gobiaria</taxon>
        <taxon>Gobiiformes</taxon>
        <taxon>Gobioidei</taxon>
        <taxon>Gobiidae</taxon>
        <taxon>Gobionellinae</taxon>
        <taxon>Mugilogobius</taxon>
    </lineage>
</organism>
<feature type="compositionally biased region" description="Polar residues" evidence="6">
    <location>
        <begin position="804"/>
        <end position="822"/>
    </location>
</feature>
<dbReference type="GO" id="GO:0060041">
    <property type="term" value="P:retina development in camera-type eye"/>
    <property type="evidence" value="ECO:0007669"/>
    <property type="project" value="TreeGrafter"/>
</dbReference>
<feature type="compositionally biased region" description="Polar residues" evidence="6">
    <location>
        <begin position="609"/>
        <end position="633"/>
    </location>
</feature>
<reference evidence="9" key="1">
    <citation type="submission" date="2024-04" db="EMBL/GenBank/DDBJ databases">
        <title>Salinicola lusitanus LLJ914,a marine bacterium isolated from the Okinawa Trough.</title>
        <authorList>
            <person name="Li J."/>
        </authorList>
    </citation>
    <scope>NUCLEOTIDE SEQUENCE [LARGE SCALE GENOMIC DNA]</scope>
</reference>
<evidence type="ECO:0000256" key="2">
    <source>
        <dbReference type="ARBA" id="ARBA00004496"/>
    </source>
</evidence>
<comment type="caution">
    <text evidence="8">The sequence shown here is derived from an EMBL/GenBank/DDBJ whole genome shotgun (WGS) entry which is preliminary data.</text>
</comment>
<feature type="region of interest" description="Disordered" evidence="6">
    <location>
        <begin position="579"/>
        <end position="641"/>
    </location>
</feature>
<keyword evidence="4" id="KW-0677">Repeat</keyword>
<feature type="compositionally biased region" description="Low complexity" evidence="6">
    <location>
        <begin position="917"/>
        <end position="939"/>
    </location>
</feature>
<dbReference type="Proteomes" id="UP001460270">
    <property type="component" value="Unassembled WGS sequence"/>
</dbReference>
<gene>
    <name evidence="8" type="ORF">WMY93_022771</name>
</gene>
<feature type="region of interest" description="Disordered" evidence="6">
    <location>
        <begin position="1"/>
        <end position="31"/>
    </location>
</feature>
<dbReference type="PANTHER" id="PTHR23005">
    <property type="entry name" value="RETINITIS PIGMENTOSA 1 PROTEIN"/>
    <property type="match status" value="1"/>
</dbReference>
<feature type="domain" description="Doublecortin" evidence="7">
    <location>
        <begin position="39"/>
        <end position="121"/>
    </location>
</feature>
<protein>
    <recommendedName>
        <fullName evidence="7">Doublecortin domain-containing protein</fullName>
    </recommendedName>
</protein>
<feature type="compositionally biased region" description="Low complexity" evidence="6">
    <location>
        <begin position="709"/>
        <end position="721"/>
    </location>
</feature>
<dbReference type="AlphaFoldDB" id="A0AAW0NDN4"/>
<feature type="compositionally biased region" description="Basic and acidic residues" evidence="6">
    <location>
        <begin position="287"/>
        <end position="299"/>
    </location>
</feature>
<dbReference type="SMART" id="SM00537">
    <property type="entry name" value="DCX"/>
    <property type="match status" value="2"/>
</dbReference>
<evidence type="ECO:0000313" key="9">
    <source>
        <dbReference type="Proteomes" id="UP001460270"/>
    </source>
</evidence>
<feature type="compositionally biased region" description="Polar residues" evidence="6">
    <location>
        <begin position="895"/>
        <end position="904"/>
    </location>
</feature>
<dbReference type="SUPFAM" id="SSF89837">
    <property type="entry name" value="Doublecortin (DC)"/>
    <property type="match status" value="2"/>
</dbReference>
<feature type="region of interest" description="Disordered" evidence="6">
    <location>
        <begin position="678"/>
        <end position="1121"/>
    </location>
</feature>
<feature type="compositionally biased region" description="Low complexity" evidence="6">
    <location>
        <begin position="300"/>
        <end position="310"/>
    </location>
</feature>
<feature type="region of interest" description="Disordered" evidence="6">
    <location>
        <begin position="243"/>
        <end position="311"/>
    </location>
</feature>
<feature type="compositionally biased region" description="Basic and acidic residues" evidence="6">
    <location>
        <begin position="1037"/>
        <end position="1053"/>
    </location>
</feature>
<sequence length="1143" mass="124425">MQSVRAGMWDIPSKQHASPHQPHPPQTRLSHVSAPPQAKRITFYKSGDSQFGGVKMAVHKRSFKCFDALLDDLSQKMPLPFGVRTVTTPRGTHTIRQLEQLQDGGCYLCSDRRQAKPINMEIASKRPGVWSHHGRRPHRPDSASDSPPGHVPYRQRRLLLVKNTEPAVRKSVVLSRRVTRSLRAFLEEASDVMQFHVRKLYTVEGRKIDNVQNLMTCPNVLVCVGREAFSPLLVNYVRKGSEEKLPGMGARTPGNGARSPPQGAQSRASEQSEGQDSKKNTVNFGLEMKKSIIHPRSDSSNRSARFSMSSEKSYGLSTVSQGRAAIMDDDIEKRVVVNKDGSLSVEMKVRFRLHNDETLQWSTQIKKAPSLTNDSCSVSQGQPHYLQHESCSDPDCNSYEPENGDYSCQCAMDANTYSCCYRQDEQDYDLWKNPAHCHKQPIPPSHSTTESHTILRHTHSSSSTSSCNSTRVVRCRARLTNCEDGSEHSQIVQEEMSVTEQHVVEKDVSVVSRSCSRSEVVVNGDAHRSMSSKSGESEEVERPTSAISASSHVLQELKEDDDELPPSASMCGDAISETSEIQNDDKTASNASIKQNGGGKEEEEGSVCQCHSTSGVEMNGRASTPKSRASSCKSTKETAKDEIEDVKTIVSALSANSQRSTTSLCSDCGGWKVKVASSCKSRASNRSNNRSPKPETPNPAKDEDDNDSDVSTLSNSSNVTNQREVSMVSNSECRAASAMSKHEEEEETKSVSVTSSKSRKSECENDEAVENRSPSVTSAKSENSTTNEAAGDKNTSERVASAMSAKSNSSYKTNVSQKSSIKVTAPTEEENETRSASVTSSKSRKSNCKNDENVESRSPSVVSAKSENSKAAEDDDTSERVASAMSAKSYISAKTGCSQKSSIKVTAPTEEEEETRSASAQSEKSNASARKSRPASAKSTKTEEETRAASALSVKSNESANVSRPSSAKSNASKKISKHGEEEAKAASIKSDESRSASPVSVKSSKTNVSEKEVENLEVKSNGKTSRPASGLSVKSVKSEASKKSENIKEEARPTSVSSVKSNATAKSAKSRVSDKAEQIEPVQENNETRPASAKSSKSAHSENPKMLLTKTQDQLSLQSRSQQRKADLLVYCLSNQASRIFL</sequence>
<feature type="compositionally biased region" description="Basic and acidic residues" evidence="6">
    <location>
        <begin position="978"/>
        <end position="995"/>
    </location>
</feature>
<keyword evidence="9" id="KW-1185">Reference proteome</keyword>
<dbReference type="GO" id="GO:0042461">
    <property type="term" value="P:photoreceptor cell development"/>
    <property type="evidence" value="ECO:0007669"/>
    <property type="project" value="TreeGrafter"/>
</dbReference>
<feature type="domain" description="Doublecortin" evidence="7">
    <location>
        <begin position="156"/>
        <end position="235"/>
    </location>
</feature>
<feature type="compositionally biased region" description="Low complexity" evidence="6">
    <location>
        <begin position="996"/>
        <end position="1006"/>
    </location>
</feature>
<feature type="compositionally biased region" description="Polar residues" evidence="6">
    <location>
        <begin position="722"/>
        <end position="732"/>
    </location>
</feature>
<evidence type="ECO:0000259" key="7">
    <source>
        <dbReference type="PROSITE" id="PS50309"/>
    </source>
</evidence>
<feature type="region of interest" description="Disordered" evidence="6">
    <location>
        <begin position="521"/>
        <end position="547"/>
    </location>
</feature>